<dbReference type="SUPFAM" id="SSF52402">
    <property type="entry name" value="Adenine nucleotide alpha hydrolases-like"/>
    <property type="match status" value="1"/>
</dbReference>
<dbReference type="EMBL" id="OX459123">
    <property type="protein sequence ID" value="CAI9110300.1"/>
    <property type="molecule type" value="Genomic_DNA"/>
</dbReference>
<organism evidence="2 3">
    <name type="scientific">Oldenlandia corymbosa var. corymbosa</name>
    <dbReference type="NCBI Taxonomy" id="529605"/>
    <lineage>
        <taxon>Eukaryota</taxon>
        <taxon>Viridiplantae</taxon>
        <taxon>Streptophyta</taxon>
        <taxon>Embryophyta</taxon>
        <taxon>Tracheophyta</taxon>
        <taxon>Spermatophyta</taxon>
        <taxon>Magnoliopsida</taxon>
        <taxon>eudicotyledons</taxon>
        <taxon>Gunneridae</taxon>
        <taxon>Pentapetalae</taxon>
        <taxon>asterids</taxon>
        <taxon>lamiids</taxon>
        <taxon>Gentianales</taxon>
        <taxon>Rubiaceae</taxon>
        <taxon>Rubioideae</taxon>
        <taxon>Spermacoceae</taxon>
        <taxon>Hedyotis-Oldenlandia complex</taxon>
        <taxon>Oldenlandia</taxon>
    </lineage>
</organism>
<dbReference type="PRINTS" id="PR01438">
    <property type="entry name" value="UNVRSLSTRESS"/>
</dbReference>
<dbReference type="InterPro" id="IPR006016">
    <property type="entry name" value="UspA"/>
</dbReference>
<dbReference type="CDD" id="cd23659">
    <property type="entry name" value="USP_At3g01520-like"/>
    <property type="match status" value="1"/>
</dbReference>
<dbReference type="PANTHER" id="PTHR46100:SF1">
    <property type="entry name" value="OS02G0773200 PROTEIN"/>
    <property type="match status" value="1"/>
</dbReference>
<name>A0AAV1DR07_OLDCO</name>
<gene>
    <name evidence="2" type="ORF">OLC1_LOCUS17986</name>
</gene>
<accession>A0AAV1DR07</accession>
<proteinExistence type="predicted"/>
<evidence type="ECO:0000313" key="3">
    <source>
        <dbReference type="Proteomes" id="UP001161247"/>
    </source>
</evidence>
<evidence type="ECO:0000259" key="1">
    <source>
        <dbReference type="Pfam" id="PF00582"/>
    </source>
</evidence>
<dbReference type="FunFam" id="3.40.50.620:FF:000206">
    <property type="entry name" value="Universal stress protein family protein"/>
    <property type="match status" value="1"/>
</dbReference>
<dbReference type="PANTHER" id="PTHR46100">
    <property type="entry name" value="IMP2'P"/>
    <property type="match status" value="1"/>
</dbReference>
<dbReference type="Gene3D" id="3.40.50.620">
    <property type="entry name" value="HUPs"/>
    <property type="match status" value="1"/>
</dbReference>
<dbReference type="InterPro" id="IPR006015">
    <property type="entry name" value="Universal_stress_UspA"/>
</dbReference>
<dbReference type="InterPro" id="IPR014729">
    <property type="entry name" value="Rossmann-like_a/b/a_fold"/>
</dbReference>
<keyword evidence="3" id="KW-1185">Reference proteome</keyword>
<reference evidence="2" key="1">
    <citation type="submission" date="2023-03" db="EMBL/GenBank/DDBJ databases">
        <authorList>
            <person name="Julca I."/>
        </authorList>
    </citation>
    <scope>NUCLEOTIDE SEQUENCE</scope>
</reference>
<dbReference type="Proteomes" id="UP001161247">
    <property type="component" value="Chromosome 6"/>
</dbReference>
<evidence type="ECO:0000313" key="2">
    <source>
        <dbReference type="EMBL" id="CAI9110300.1"/>
    </source>
</evidence>
<sequence>MAVATSKGNRTVGIGMDYSPISKSALRWAISNLVDEGDVLIIIHVVSPKVDTANKQLFGDTGSPLIPLEEFREINVSLKYGLTPDPEVLDLLDSVSRTKGVKVVTKVYWGDPREKLCQAVDHLKLDSLVVGSRGLGTIKRVLLGSVSNYVVQNATCPVTVVKGPVSSKP</sequence>
<dbReference type="Pfam" id="PF00582">
    <property type="entry name" value="Usp"/>
    <property type="match status" value="1"/>
</dbReference>
<feature type="domain" description="UspA" evidence="1">
    <location>
        <begin position="9"/>
        <end position="162"/>
    </location>
</feature>
<protein>
    <submittedName>
        <fullName evidence="2">OLC1v1010301C2</fullName>
    </submittedName>
</protein>
<dbReference type="AlphaFoldDB" id="A0AAV1DR07"/>